<name>A0A160V7X0_9ZZZZ</name>
<dbReference type="InterPro" id="IPR050287">
    <property type="entry name" value="MTA/SAH_deaminase"/>
</dbReference>
<dbReference type="InterPro" id="IPR032466">
    <property type="entry name" value="Metal_Hydrolase"/>
</dbReference>
<dbReference type="Gene3D" id="3.20.20.140">
    <property type="entry name" value="Metal-dependent hydrolases"/>
    <property type="match status" value="1"/>
</dbReference>
<evidence type="ECO:0000313" key="3">
    <source>
        <dbReference type="EMBL" id="CUV01798.1"/>
    </source>
</evidence>
<dbReference type="PANTHER" id="PTHR43794">
    <property type="entry name" value="AMINOHYDROLASE SSNA-RELATED"/>
    <property type="match status" value="1"/>
</dbReference>
<proteinExistence type="predicted"/>
<accession>A0A160V7X0</accession>
<organism evidence="3">
    <name type="scientific">hydrothermal vent metagenome</name>
    <dbReference type="NCBI Taxonomy" id="652676"/>
    <lineage>
        <taxon>unclassified sequences</taxon>
        <taxon>metagenomes</taxon>
        <taxon>ecological metagenomes</taxon>
    </lineage>
</organism>
<feature type="domain" description="Amidohydrolase-related" evidence="2">
    <location>
        <begin position="62"/>
        <end position="447"/>
    </location>
</feature>
<dbReference type="AlphaFoldDB" id="A0A160V7X0"/>
<dbReference type="GO" id="GO:0050270">
    <property type="term" value="F:S-adenosylhomocysteine deaminase activity"/>
    <property type="evidence" value="ECO:0007669"/>
    <property type="project" value="UniProtKB-EC"/>
</dbReference>
<dbReference type="Gene3D" id="2.30.40.10">
    <property type="entry name" value="Urease, subunit C, domain 1"/>
    <property type="match status" value="1"/>
</dbReference>
<dbReference type="EC" id="3.5.4.28" evidence="3"/>
<evidence type="ECO:0000259" key="2">
    <source>
        <dbReference type="Pfam" id="PF01979"/>
    </source>
</evidence>
<protein>
    <submittedName>
        <fullName evidence="3">S-adenosylhomocysteine deaminase Methylthioadenosine deaminase</fullName>
        <ecNumber evidence="3">3.5.4.28</ecNumber>
    </submittedName>
</protein>
<dbReference type="SUPFAM" id="SSF51556">
    <property type="entry name" value="Metallo-dependent hydrolases"/>
    <property type="match status" value="1"/>
</dbReference>
<dbReference type="SUPFAM" id="SSF51338">
    <property type="entry name" value="Composite domain of metallo-dependent hydrolases"/>
    <property type="match status" value="1"/>
</dbReference>
<evidence type="ECO:0000256" key="1">
    <source>
        <dbReference type="ARBA" id="ARBA00022801"/>
    </source>
</evidence>
<sequence length="513" mass="56921">MSTSIIRGKYVICEAGVEPQVSRVISDGAVFQRDGIIEAVGAYAEIKAVHHADEELGGPSYVVIPGLVNAHHHGRGVSTFQNGCIDDCLETWILSGWGRRPYDHYLMSLYTAIQMIESGTTTTMYNHAQTPAKGLADDVSEVLRGFSAAGMRTAFSVYFRSRNRVVYKDDDRFMSGLPSDLAGSLRHFLSAVDLSEDEYFSVFQDLHWKYANDHDSRVTVLLSPSNVQWVSDDFLLRTKEEASRTNSAIHIHLAESLYQKEYGVRTWGHSPVEHLDTLGFLGPEVSCAHSVWLTEQDIDIMARTGATACHNPSSNLRLKNGISPVNSMLGKGVNVVLGTDSTAINDDDDMIQEMRLAAKLHRQPGMSNPALDSHQTLRLATTNAARPTSFQGKIGAIEKGRFADLVLLDLDAMTEPYTDPGINVVDTLLYRGKASHVDTVIIQGEVVVRGGTFIKMDKAEVLREIREQFSRPIEEQALEAQKLAQGLTPFVEEFYKDWGKTDVLPYYGYNSRI</sequence>
<reference evidence="3" key="1">
    <citation type="submission" date="2015-10" db="EMBL/GenBank/DDBJ databases">
        <authorList>
            <person name="Gilbert D.G."/>
        </authorList>
    </citation>
    <scope>NUCLEOTIDE SEQUENCE</scope>
</reference>
<keyword evidence="1 3" id="KW-0378">Hydrolase</keyword>
<dbReference type="InterPro" id="IPR011059">
    <property type="entry name" value="Metal-dep_hydrolase_composite"/>
</dbReference>
<dbReference type="EMBL" id="FAXA01000142">
    <property type="protein sequence ID" value="CUV01798.1"/>
    <property type="molecule type" value="Genomic_DNA"/>
</dbReference>
<gene>
    <name evidence="3" type="ORF">MGWOODY_Clf1208</name>
</gene>
<dbReference type="Pfam" id="PF01979">
    <property type="entry name" value="Amidohydro_1"/>
    <property type="match status" value="1"/>
</dbReference>
<dbReference type="InterPro" id="IPR006680">
    <property type="entry name" value="Amidohydro-rel"/>
</dbReference>
<dbReference type="PANTHER" id="PTHR43794:SF11">
    <property type="entry name" value="AMIDOHYDROLASE-RELATED DOMAIN-CONTAINING PROTEIN"/>
    <property type="match status" value="1"/>
</dbReference>